<dbReference type="PANTHER" id="PTHR35333">
    <property type="entry name" value="BETA-LACTAMASE"/>
    <property type="match status" value="1"/>
</dbReference>
<organism evidence="6 7">
    <name type="scientific">Roseococcus pinisoli</name>
    <dbReference type="NCBI Taxonomy" id="2835040"/>
    <lineage>
        <taxon>Bacteria</taxon>
        <taxon>Pseudomonadati</taxon>
        <taxon>Pseudomonadota</taxon>
        <taxon>Alphaproteobacteria</taxon>
        <taxon>Acetobacterales</taxon>
        <taxon>Roseomonadaceae</taxon>
        <taxon>Roseococcus</taxon>
    </lineage>
</organism>
<keyword evidence="7" id="KW-1185">Reference proteome</keyword>
<comment type="catalytic activity">
    <reaction evidence="1">
        <text>a beta-lactam + H2O = a substituted beta-amino acid</text>
        <dbReference type="Rhea" id="RHEA:20401"/>
        <dbReference type="ChEBI" id="CHEBI:15377"/>
        <dbReference type="ChEBI" id="CHEBI:35627"/>
        <dbReference type="ChEBI" id="CHEBI:140347"/>
        <dbReference type="EC" id="3.5.2.6"/>
    </reaction>
</comment>
<feature type="domain" description="Beta-lactamase class A catalytic" evidence="5">
    <location>
        <begin position="42"/>
        <end position="253"/>
    </location>
</feature>
<dbReference type="Pfam" id="PF13354">
    <property type="entry name" value="Beta-lactamase2"/>
    <property type="match status" value="1"/>
</dbReference>
<feature type="signal peptide" evidence="4">
    <location>
        <begin position="1"/>
        <end position="24"/>
    </location>
</feature>
<gene>
    <name evidence="6" type="primary">bla</name>
    <name evidence="6" type="ORF">KHU32_10260</name>
</gene>
<evidence type="ECO:0000313" key="7">
    <source>
        <dbReference type="Proteomes" id="UP000766336"/>
    </source>
</evidence>
<evidence type="ECO:0000256" key="3">
    <source>
        <dbReference type="ARBA" id="ARBA00012865"/>
    </source>
</evidence>
<proteinExistence type="inferred from homology"/>
<evidence type="ECO:0000256" key="4">
    <source>
        <dbReference type="SAM" id="SignalP"/>
    </source>
</evidence>
<dbReference type="RefSeq" id="WP_213670010.1">
    <property type="nucleotide sequence ID" value="NZ_JAHCDA010000002.1"/>
</dbReference>
<accession>A0ABS5QCS7</accession>
<dbReference type="InterPro" id="IPR012338">
    <property type="entry name" value="Beta-lactam/transpept-like"/>
</dbReference>
<evidence type="ECO:0000259" key="5">
    <source>
        <dbReference type="Pfam" id="PF13354"/>
    </source>
</evidence>
<dbReference type="EC" id="3.5.2.6" evidence="3"/>
<dbReference type="EMBL" id="JAHCDA010000002">
    <property type="protein sequence ID" value="MBS7811322.1"/>
    <property type="molecule type" value="Genomic_DNA"/>
</dbReference>
<name>A0ABS5QCS7_9PROT</name>
<comment type="similarity">
    <text evidence="2">Belongs to the class-A beta-lactamase family.</text>
</comment>
<dbReference type="SUPFAM" id="SSF56601">
    <property type="entry name" value="beta-lactamase/transpeptidase-like"/>
    <property type="match status" value="1"/>
</dbReference>
<dbReference type="InterPro" id="IPR000871">
    <property type="entry name" value="Beta-lactam_class-A"/>
</dbReference>
<dbReference type="PANTHER" id="PTHR35333:SF3">
    <property type="entry name" value="BETA-LACTAMASE-TYPE TRANSPEPTIDASE FOLD CONTAINING PROTEIN"/>
    <property type="match status" value="1"/>
</dbReference>
<dbReference type="NCBIfam" id="NF033103">
    <property type="entry name" value="bla_class_A"/>
    <property type="match status" value="1"/>
</dbReference>
<reference evidence="6 7" key="1">
    <citation type="submission" date="2021-05" db="EMBL/GenBank/DDBJ databases">
        <title>Roseococcus sp. XZZS9, whole genome shotgun sequencing project.</title>
        <authorList>
            <person name="Zhao G."/>
            <person name="Shen L."/>
        </authorList>
    </citation>
    <scope>NUCLEOTIDE SEQUENCE [LARGE SCALE GENOMIC DNA]</scope>
    <source>
        <strain evidence="6 7">XZZS9</strain>
    </source>
</reference>
<comment type="caution">
    <text evidence="6">The sequence shown here is derived from an EMBL/GenBank/DDBJ whole genome shotgun (WGS) entry which is preliminary data.</text>
</comment>
<sequence>MNHSTTRRLLTAGLAGLAATPALAAGNPLAALERRDGGRLHVFALDTGSGRNLAHRSTDRVLMCSTFKALLAAAVLARVDAGQEALNRRVPIRPEDLLEYAPVARAHAAAGGASVEVLAEGMVGLSDNTAANLLLPSVGDPAGLTRWLRGIGDPLTRLDRNEPGLNHPSGELDTTTPRRMAETLGAILLGPVLAAPSRERLEGWMAASPTGRARLRAGMPEGWRVADKTGTGGSWANVVALVRPPGRAPVLVSSFYDVSNVPAAKRDGVHREVGRIVAEWLG</sequence>
<dbReference type="PRINTS" id="PR00118">
    <property type="entry name" value="BLACTAMASEA"/>
</dbReference>
<dbReference type="Gene3D" id="3.40.710.10">
    <property type="entry name" value="DD-peptidase/beta-lactamase superfamily"/>
    <property type="match status" value="1"/>
</dbReference>
<evidence type="ECO:0000256" key="2">
    <source>
        <dbReference type="ARBA" id="ARBA00009009"/>
    </source>
</evidence>
<evidence type="ECO:0000256" key="1">
    <source>
        <dbReference type="ARBA" id="ARBA00001526"/>
    </source>
</evidence>
<dbReference type="Proteomes" id="UP000766336">
    <property type="component" value="Unassembled WGS sequence"/>
</dbReference>
<dbReference type="InterPro" id="IPR045155">
    <property type="entry name" value="Beta-lactam_cat"/>
</dbReference>
<protein>
    <recommendedName>
        <fullName evidence="3">beta-lactamase</fullName>
        <ecNumber evidence="3">3.5.2.6</ecNumber>
    </recommendedName>
</protein>
<feature type="chain" id="PRO_5045443825" description="beta-lactamase" evidence="4">
    <location>
        <begin position="25"/>
        <end position="282"/>
    </location>
</feature>
<evidence type="ECO:0000313" key="6">
    <source>
        <dbReference type="EMBL" id="MBS7811322.1"/>
    </source>
</evidence>
<keyword evidence="4" id="KW-0732">Signal</keyword>